<dbReference type="InterPro" id="IPR011663">
    <property type="entry name" value="UTRA"/>
</dbReference>
<dbReference type="SMART" id="SM00866">
    <property type="entry name" value="UTRA"/>
    <property type="match status" value="1"/>
</dbReference>
<dbReference type="Pfam" id="PF07702">
    <property type="entry name" value="UTRA"/>
    <property type="match status" value="1"/>
</dbReference>
<dbReference type="InterPro" id="IPR036390">
    <property type="entry name" value="WH_DNA-bd_sf"/>
</dbReference>
<dbReference type="PANTHER" id="PTHR44846:SF1">
    <property type="entry name" value="MANNOSYL-D-GLYCERATE TRANSPORT_METABOLISM SYSTEM REPRESSOR MNGR-RELATED"/>
    <property type="match status" value="1"/>
</dbReference>
<feature type="region of interest" description="Disordered" evidence="4">
    <location>
        <begin position="253"/>
        <end position="273"/>
    </location>
</feature>
<sequence length="273" mass="29688">MYVQLARAIESFIAREELKPGDLLPSETVLASENRLSRATVIKAFDTLLERGVVTRRQGRGTFVNARPMERQLPELTSFSEHVHGLGLVPGSTLLSFEVLASGDRDRPASAFDAEPLLSDQSLVRIERLRTVGKEPVGIQRAMIPADVAESIGLDEPAAADGGYSLYESLRHNGVYLTSGEESLRAINADEHDASLLGVEEGVALIEVVRNSRDADGRLIEVVRARYLGTKYLYHITFAPTHHGGNLEETTRAGLRSGGGLAAASERMLGRDE</sequence>
<organism evidence="6 7">
    <name type="scientific">Naasia lichenicola</name>
    <dbReference type="NCBI Taxonomy" id="2565933"/>
    <lineage>
        <taxon>Bacteria</taxon>
        <taxon>Bacillati</taxon>
        <taxon>Actinomycetota</taxon>
        <taxon>Actinomycetes</taxon>
        <taxon>Micrococcales</taxon>
        <taxon>Microbacteriaceae</taxon>
        <taxon>Naasia</taxon>
    </lineage>
</organism>
<dbReference type="GO" id="GO:0045892">
    <property type="term" value="P:negative regulation of DNA-templated transcription"/>
    <property type="evidence" value="ECO:0007669"/>
    <property type="project" value="TreeGrafter"/>
</dbReference>
<evidence type="ECO:0000259" key="5">
    <source>
        <dbReference type="PROSITE" id="PS50949"/>
    </source>
</evidence>
<dbReference type="InterPro" id="IPR050679">
    <property type="entry name" value="Bact_HTH_transcr_reg"/>
</dbReference>
<dbReference type="Proteomes" id="UP000309133">
    <property type="component" value="Unassembled WGS sequence"/>
</dbReference>
<protein>
    <submittedName>
        <fullName evidence="6">GntR family transcriptional regulator</fullName>
    </submittedName>
</protein>
<dbReference type="AlphaFoldDB" id="A0A4S4FTE1"/>
<name>A0A4S4FTE1_9MICO</name>
<dbReference type="GO" id="GO:0003700">
    <property type="term" value="F:DNA-binding transcription factor activity"/>
    <property type="evidence" value="ECO:0007669"/>
    <property type="project" value="InterPro"/>
</dbReference>
<comment type="caution">
    <text evidence="6">The sequence shown here is derived from an EMBL/GenBank/DDBJ whole genome shotgun (WGS) entry which is preliminary data.</text>
</comment>
<accession>A0A4S4FTE1</accession>
<dbReference type="PANTHER" id="PTHR44846">
    <property type="entry name" value="MANNOSYL-D-GLYCERATE TRANSPORT/METABOLISM SYSTEM REPRESSOR MNGR-RELATED"/>
    <property type="match status" value="1"/>
</dbReference>
<evidence type="ECO:0000256" key="1">
    <source>
        <dbReference type="ARBA" id="ARBA00023015"/>
    </source>
</evidence>
<dbReference type="InterPro" id="IPR028978">
    <property type="entry name" value="Chorismate_lyase_/UTRA_dom_sf"/>
</dbReference>
<feature type="domain" description="HTH gntR-type" evidence="5">
    <location>
        <begin position="1"/>
        <end position="67"/>
    </location>
</feature>
<keyword evidence="3" id="KW-0804">Transcription</keyword>
<proteinExistence type="predicted"/>
<dbReference type="SMART" id="SM00345">
    <property type="entry name" value="HTH_GNTR"/>
    <property type="match status" value="1"/>
</dbReference>
<dbReference type="CDD" id="cd07377">
    <property type="entry name" value="WHTH_GntR"/>
    <property type="match status" value="1"/>
</dbReference>
<keyword evidence="2" id="KW-0238">DNA-binding</keyword>
<dbReference type="Gene3D" id="1.10.10.10">
    <property type="entry name" value="Winged helix-like DNA-binding domain superfamily/Winged helix DNA-binding domain"/>
    <property type="match status" value="1"/>
</dbReference>
<evidence type="ECO:0000256" key="3">
    <source>
        <dbReference type="ARBA" id="ARBA00023163"/>
    </source>
</evidence>
<dbReference type="SUPFAM" id="SSF64288">
    <property type="entry name" value="Chorismate lyase-like"/>
    <property type="match status" value="1"/>
</dbReference>
<dbReference type="InterPro" id="IPR000524">
    <property type="entry name" value="Tscrpt_reg_HTH_GntR"/>
</dbReference>
<keyword evidence="1" id="KW-0805">Transcription regulation</keyword>
<dbReference type="InterPro" id="IPR036388">
    <property type="entry name" value="WH-like_DNA-bd_sf"/>
</dbReference>
<dbReference type="OrthoDB" id="7363114at2"/>
<dbReference type="GO" id="GO:0003677">
    <property type="term" value="F:DNA binding"/>
    <property type="evidence" value="ECO:0007669"/>
    <property type="project" value="UniProtKB-KW"/>
</dbReference>
<evidence type="ECO:0000313" key="6">
    <source>
        <dbReference type="EMBL" id="THG33601.1"/>
    </source>
</evidence>
<dbReference type="SUPFAM" id="SSF46785">
    <property type="entry name" value="Winged helix' DNA-binding domain"/>
    <property type="match status" value="1"/>
</dbReference>
<keyword evidence="7" id="KW-1185">Reference proteome</keyword>
<evidence type="ECO:0000256" key="4">
    <source>
        <dbReference type="SAM" id="MobiDB-lite"/>
    </source>
</evidence>
<evidence type="ECO:0000313" key="7">
    <source>
        <dbReference type="Proteomes" id="UP000309133"/>
    </source>
</evidence>
<evidence type="ECO:0000256" key="2">
    <source>
        <dbReference type="ARBA" id="ARBA00023125"/>
    </source>
</evidence>
<dbReference type="Gene3D" id="3.40.1410.10">
    <property type="entry name" value="Chorismate lyase-like"/>
    <property type="match status" value="1"/>
</dbReference>
<reference evidence="6 7" key="1">
    <citation type="submission" date="2019-04" db="EMBL/GenBank/DDBJ databases">
        <authorList>
            <person name="Jiang L."/>
        </authorList>
    </citation>
    <scope>NUCLEOTIDE SEQUENCE [LARGE SCALE GENOMIC DNA]</scope>
    <source>
        <strain evidence="6 7">YIM 131853</strain>
    </source>
</reference>
<dbReference type="EMBL" id="SSSM01000001">
    <property type="protein sequence ID" value="THG33601.1"/>
    <property type="molecule type" value="Genomic_DNA"/>
</dbReference>
<gene>
    <name evidence="6" type="ORF">E6C64_02320</name>
</gene>
<dbReference type="PROSITE" id="PS50949">
    <property type="entry name" value="HTH_GNTR"/>
    <property type="match status" value="1"/>
</dbReference>
<dbReference type="Pfam" id="PF00392">
    <property type="entry name" value="GntR"/>
    <property type="match status" value="1"/>
</dbReference>